<accession>A0A221T1J8</accession>
<keyword evidence="1" id="KW-0614">Plasmid</keyword>
<dbReference type="KEGG" id="dfc:DFI_16370"/>
<dbReference type="AlphaFoldDB" id="A0A221T1J8"/>
<dbReference type="RefSeq" id="WP_027464130.1">
    <property type="nucleotide sequence ID" value="NZ_CP021082.1"/>
</dbReference>
<dbReference type="EMBL" id="CP021082">
    <property type="protein sequence ID" value="ASN82731.1"/>
    <property type="molecule type" value="Genomic_DNA"/>
</dbReference>
<evidence type="ECO:0000313" key="1">
    <source>
        <dbReference type="EMBL" id="ASN82731.1"/>
    </source>
</evidence>
<name>A0A221T1J8_9DEIO</name>
<dbReference type="Proteomes" id="UP000259030">
    <property type="component" value="Plasmid pDFI1"/>
</dbReference>
<reference evidence="1 2" key="1">
    <citation type="submission" date="2017-05" db="EMBL/GenBank/DDBJ databases">
        <title>The complete genome sequence of Deinococcus ficus isolated from the rhizosphere of the Ficus religiosa L. in Taiwan.</title>
        <authorList>
            <person name="Wu K.-M."/>
            <person name="Liao T.-L."/>
            <person name="Liu Y.-M."/>
            <person name="Young C.-C."/>
            <person name="Tsai S.-F."/>
        </authorList>
    </citation>
    <scope>NUCLEOTIDE SEQUENCE [LARGE SCALE GENOMIC DNA]</scope>
    <source>
        <strain evidence="1 2">CC-FR2-10</strain>
        <plasmid evidence="2">pdfi1</plasmid>
    </source>
</reference>
<protein>
    <recommendedName>
        <fullName evidence="3">Cyclase dehydrase</fullName>
    </recommendedName>
</protein>
<organism evidence="1 2">
    <name type="scientific">Deinococcus ficus</name>
    <dbReference type="NCBI Taxonomy" id="317577"/>
    <lineage>
        <taxon>Bacteria</taxon>
        <taxon>Thermotogati</taxon>
        <taxon>Deinococcota</taxon>
        <taxon>Deinococci</taxon>
        <taxon>Deinococcales</taxon>
        <taxon>Deinococcaceae</taxon>
        <taxon>Deinococcus</taxon>
    </lineage>
</organism>
<gene>
    <name evidence="1" type="ORF">DFI_16370</name>
</gene>
<sequence length="134" mass="14010">MNSQQVATGLGLFSLTLGALEVLAPGTLTRFLGVREHNTLVRAYGARELLAGAGLLLQPGARAVWLWSRVAGDILDLATLGMAKPDEPAGRKRTANALAMVTAITVVDVLTARAVTQGAQPVGSRLKVQLGGRR</sequence>
<proteinExistence type="predicted"/>
<geneLocation type="plasmid" evidence="2">
    <name>pdfi1</name>
</geneLocation>
<keyword evidence="2" id="KW-1185">Reference proteome</keyword>
<evidence type="ECO:0000313" key="2">
    <source>
        <dbReference type="Proteomes" id="UP000259030"/>
    </source>
</evidence>
<evidence type="ECO:0008006" key="3">
    <source>
        <dbReference type="Google" id="ProtNLM"/>
    </source>
</evidence>